<dbReference type="STRING" id="142842.SAMN02745118_01780"/>
<gene>
    <name evidence="1" type="ORF">SAMN02745118_01780</name>
</gene>
<organism evidence="1 2">
    <name type="scientific">Selenihalanaerobacter shriftii</name>
    <dbReference type="NCBI Taxonomy" id="142842"/>
    <lineage>
        <taxon>Bacteria</taxon>
        <taxon>Bacillati</taxon>
        <taxon>Bacillota</taxon>
        <taxon>Clostridia</taxon>
        <taxon>Halanaerobiales</taxon>
        <taxon>Halobacteroidaceae</taxon>
        <taxon>Selenihalanaerobacter</taxon>
    </lineage>
</organism>
<evidence type="ECO:0000313" key="2">
    <source>
        <dbReference type="Proteomes" id="UP000190625"/>
    </source>
</evidence>
<keyword evidence="2" id="KW-1185">Reference proteome</keyword>
<sequence>MATLTAQILVGGSHPNQGGINPSHYLFLSENSRPAWMLMPENIFSEEKEENKIVWIPTLENILEDALLMIGIYVLKDEELCKLAEEYFDDFETDHIELYEDISEENRNKLYKKCRELEQNYKIVITSFDGDRFGNQLKVLEEYDIDVSVCTPKYTRHYSQWQDKVR</sequence>
<dbReference type="EMBL" id="FUWM01000014">
    <property type="protein sequence ID" value="SJZ77468.1"/>
    <property type="molecule type" value="Genomic_DNA"/>
</dbReference>
<evidence type="ECO:0000313" key="1">
    <source>
        <dbReference type="EMBL" id="SJZ77468.1"/>
    </source>
</evidence>
<dbReference type="RefSeq" id="WP_078810239.1">
    <property type="nucleotide sequence ID" value="NZ_FUWM01000014.1"/>
</dbReference>
<dbReference type="AlphaFoldDB" id="A0A1T4NF96"/>
<dbReference type="OrthoDB" id="1952868at2"/>
<accession>A0A1T4NF96</accession>
<reference evidence="2" key="1">
    <citation type="submission" date="2017-02" db="EMBL/GenBank/DDBJ databases">
        <authorList>
            <person name="Varghese N."/>
            <person name="Submissions S."/>
        </authorList>
    </citation>
    <scope>NUCLEOTIDE SEQUENCE [LARGE SCALE GENOMIC DNA]</scope>
    <source>
        <strain evidence="2">ATCC BAA-73</strain>
    </source>
</reference>
<protein>
    <submittedName>
        <fullName evidence="1">Uncharacterized protein</fullName>
    </submittedName>
</protein>
<name>A0A1T4NF96_9FIRM</name>
<dbReference type="Proteomes" id="UP000190625">
    <property type="component" value="Unassembled WGS sequence"/>
</dbReference>
<proteinExistence type="predicted"/>